<evidence type="ECO:0000313" key="2">
    <source>
        <dbReference type="EMBL" id="KAG8197245.1"/>
    </source>
</evidence>
<feature type="region of interest" description="Disordered" evidence="1">
    <location>
        <begin position="134"/>
        <end position="163"/>
    </location>
</feature>
<feature type="compositionally biased region" description="Polar residues" evidence="1">
    <location>
        <begin position="142"/>
        <end position="154"/>
    </location>
</feature>
<evidence type="ECO:0000256" key="1">
    <source>
        <dbReference type="SAM" id="MobiDB-lite"/>
    </source>
</evidence>
<proteinExistence type="predicted"/>
<organism evidence="2 3">
    <name type="scientific">Oedothorax gibbosus</name>
    <dbReference type="NCBI Taxonomy" id="931172"/>
    <lineage>
        <taxon>Eukaryota</taxon>
        <taxon>Metazoa</taxon>
        <taxon>Ecdysozoa</taxon>
        <taxon>Arthropoda</taxon>
        <taxon>Chelicerata</taxon>
        <taxon>Arachnida</taxon>
        <taxon>Araneae</taxon>
        <taxon>Araneomorphae</taxon>
        <taxon>Entelegynae</taxon>
        <taxon>Araneoidea</taxon>
        <taxon>Linyphiidae</taxon>
        <taxon>Erigoninae</taxon>
        <taxon>Oedothorax</taxon>
    </lineage>
</organism>
<comment type="caution">
    <text evidence="2">The sequence shown here is derived from an EMBL/GenBank/DDBJ whole genome shotgun (WGS) entry which is preliminary data.</text>
</comment>
<keyword evidence="3" id="KW-1185">Reference proteome</keyword>
<reference evidence="2 3" key="1">
    <citation type="journal article" date="2022" name="Nat. Ecol. Evol.">
        <title>A masculinizing supergene underlies an exaggerated male reproductive morph in a spider.</title>
        <authorList>
            <person name="Hendrickx F."/>
            <person name="De Corte Z."/>
            <person name="Sonet G."/>
            <person name="Van Belleghem S.M."/>
            <person name="Kostlbacher S."/>
            <person name="Vangestel C."/>
        </authorList>
    </citation>
    <scope>NUCLEOTIDE SEQUENCE [LARGE SCALE GENOMIC DNA]</scope>
    <source>
        <strain evidence="2">W744_W776</strain>
    </source>
</reference>
<dbReference type="AlphaFoldDB" id="A0AAV6VL74"/>
<dbReference type="Proteomes" id="UP000827092">
    <property type="component" value="Unassembled WGS sequence"/>
</dbReference>
<gene>
    <name evidence="2" type="ORF">JTE90_007497</name>
</gene>
<evidence type="ECO:0000313" key="3">
    <source>
        <dbReference type="Proteomes" id="UP000827092"/>
    </source>
</evidence>
<accession>A0AAV6VL74</accession>
<protein>
    <submittedName>
        <fullName evidence="2">Uncharacterized protein</fullName>
    </submittedName>
</protein>
<name>A0AAV6VL74_9ARAC</name>
<sequence length="163" mass="19189">MPKPLEIFWEVGKELWKNKWERGEFVKSPKFPITDTCSLEIYFYPEGLEGYEIPLFKRVRSSTDEWMNIKGEIQLCHGIRLVNRYGLDDVFERSEDFVYQYVDSYFRILHSLPDLCYRLIFTVSTDEAAYAKRSTKLKAESSDPNANSIQQSETSEPEVKLVH</sequence>
<dbReference type="PROSITE" id="PS50007">
    <property type="entry name" value="PIPLC_X_DOMAIN"/>
    <property type="match status" value="1"/>
</dbReference>
<dbReference type="EMBL" id="JAFNEN010000057">
    <property type="protein sequence ID" value="KAG8197245.1"/>
    <property type="molecule type" value="Genomic_DNA"/>
</dbReference>